<evidence type="ECO:0000313" key="11">
    <source>
        <dbReference type="Proteomes" id="UP001160625"/>
    </source>
</evidence>
<feature type="modified residue" description="4-aspartylphosphate" evidence="7">
    <location>
        <position position="56"/>
    </location>
</feature>
<organism evidence="10 11">
    <name type="scientific">Sphingomonas oryzagri</name>
    <dbReference type="NCBI Taxonomy" id="3042314"/>
    <lineage>
        <taxon>Bacteria</taxon>
        <taxon>Pseudomonadati</taxon>
        <taxon>Pseudomonadota</taxon>
        <taxon>Alphaproteobacteria</taxon>
        <taxon>Sphingomonadales</taxon>
        <taxon>Sphingomonadaceae</taxon>
        <taxon>Sphingomonas</taxon>
    </lineage>
</organism>
<dbReference type="EMBL" id="JARYGZ010000003">
    <property type="protein sequence ID" value="MDH7640422.1"/>
    <property type="molecule type" value="Genomic_DNA"/>
</dbReference>
<keyword evidence="7" id="KW-0597">Phosphoprotein</keyword>
<keyword evidence="5" id="KW-0010">Activator</keyword>
<name>A0ABT6N5N1_9SPHN</name>
<feature type="domain" description="Response regulatory" evidence="9">
    <location>
        <begin position="7"/>
        <end position="121"/>
    </location>
</feature>
<dbReference type="Pfam" id="PF00072">
    <property type="entry name" value="Response_reg"/>
    <property type="match status" value="1"/>
</dbReference>
<dbReference type="InterPro" id="IPR002078">
    <property type="entry name" value="Sigma_54_int"/>
</dbReference>
<evidence type="ECO:0000259" key="8">
    <source>
        <dbReference type="PROSITE" id="PS50045"/>
    </source>
</evidence>
<evidence type="ECO:0000256" key="7">
    <source>
        <dbReference type="PROSITE-ProRule" id="PRU00169"/>
    </source>
</evidence>
<dbReference type="SMART" id="SM00382">
    <property type="entry name" value="AAA"/>
    <property type="match status" value="1"/>
</dbReference>
<dbReference type="InterPro" id="IPR025944">
    <property type="entry name" value="Sigma_54_int_dom_CS"/>
</dbReference>
<evidence type="ECO:0000313" key="10">
    <source>
        <dbReference type="EMBL" id="MDH7640422.1"/>
    </source>
</evidence>
<dbReference type="CDD" id="cd00009">
    <property type="entry name" value="AAA"/>
    <property type="match status" value="1"/>
</dbReference>
<dbReference type="InterPro" id="IPR001789">
    <property type="entry name" value="Sig_transdc_resp-reg_receiver"/>
</dbReference>
<reference evidence="10" key="1">
    <citation type="submission" date="2023-04" db="EMBL/GenBank/DDBJ databases">
        <title>Sphingomonas sp. MAHUQ-71 isolated from rice field.</title>
        <authorList>
            <person name="Huq M.A."/>
        </authorList>
    </citation>
    <scope>NUCLEOTIDE SEQUENCE</scope>
    <source>
        <strain evidence="10">MAHUQ-71</strain>
    </source>
</reference>
<dbReference type="PROSITE" id="PS50045">
    <property type="entry name" value="SIGMA54_INTERACT_4"/>
    <property type="match status" value="1"/>
</dbReference>
<sequence length="450" mass="50075">MTETIDTVAFVDDDADLRTANLQTLALAGLRSKPFANAEAALAAIDRDFPGIVVTDVRMPGMDGLQLFRALRAMDSELPVILVTGHGEVAMAVAALKEGAWDFLTKPFGSDVLIASVRRALETRRLALENRRLRAAAAEAGEEVLIGRSPVMERLRETIRQLAQADVDVMIEGETGTGKELAAILLHRWGARRGRPFVAINSGALPEQLAEGELFGHQDGALPGGRLSRTGRIAAASGGSLFLDELDSMPLPLQVRMLRVLEEREVMPIGGDQPIAIDIRVIAAIKQSPDRLIADGRLRADLHYRLDVVRLRMPPLRERIEDIPLLFAHFVQEEAERQARPARAITDEVVRRLQDHDWPGNVRELRHVASSFVLGLDGAPPDDANDEEVRRPLRERTRAFEAAAIRNELRLNDGDVQRTLERLDLPRKTFYDKLSRYGIIPADYRQPRKR</sequence>
<dbReference type="SMART" id="SM00448">
    <property type="entry name" value="REC"/>
    <property type="match status" value="1"/>
</dbReference>
<keyword evidence="3" id="KW-0805">Transcription regulation</keyword>
<dbReference type="CDD" id="cd17549">
    <property type="entry name" value="REC_DctD-like"/>
    <property type="match status" value="1"/>
</dbReference>
<protein>
    <submittedName>
        <fullName evidence="10">Sigma-54 dependent transcriptional regulator</fullName>
    </submittedName>
</protein>
<dbReference type="InterPro" id="IPR011006">
    <property type="entry name" value="CheY-like_superfamily"/>
</dbReference>
<evidence type="ECO:0000256" key="2">
    <source>
        <dbReference type="ARBA" id="ARBA00022840"/>
    </source>
</evidence>
<dbReference type="InterPro" id="IPR027417">
    <property type="entry name" value="P-loop_NTPase"/>
</dbReference>
<evidence type="ECO:0000256" key="1">
    <source>
        <dbReference type="ARBA" id="ARBA00022741"/>
    </source>
</evidence>
<dbReference type="PANTHER" id="PTHR32071:SF57">
    <property type="entry name" value="C4-DICARBOXYLATE TRANSPORT TRANSCRIPTIONAL REGULATORY PROTEIN DCTD"/>
    <property type="match status" value="1"/>
</dbReference>
<dbReference type="InterPro" id="IPR009057">
    <property type="entry name" value="Homeodomain-like_sf"/>
</dbReference>
<keyword evidence="11" id="KW-1185">Reference proteome</keyword>
<keyword evidence="4" id="KW-0238">DNA-binding</keyword>
<keyword evidence="6" id="KW-0804">Transcription</keyword>
<dbReference type="PANTHER" id="PTHR32071">
    <property type="entry name" value="TRANSCRIPTIONAL REGULATORY PROTEIN"/>
    <property type="match status" value="1"/>
</dbReference>
<evidence type="ECO:0000256" key="3">
    <source>
        <dbReference type="ARBA" id="ARBA00023015"/>
    </source>
</evidence>
<keyword evidence="2" id="KW-0067">ATP-binding</keyword>
<dbReference type="Pfam" id="PF25601">
    <property type="entry name" value="AAA_lid_14"/>
    <property type="match status" value="1"/>
</dbReference>
<dbReference type="Pfam" id="PF00158">
    <property type="entry name" value="Sigma54_activat"/>
    <property type="match status" value="1"/>
</dbReference>
<dbReference type="PROSITE" id="PS00688">
    <property type="entry name" value="SIGMA54_INTERACT_3"/>
    <property type="match status" value="1"/>
</dbReference>
<dbReference type="InterPro" id="IPR003593">
    <property type="entry name" value="AAA+_ATPase"/>
</dbReference>
<dbReference type="Gene3D" id="3.40.50.300">
    <property type="entry name" value="P-loop containing nucleotide triphosphate hydrolases"/>
    <property type="match status" value="1"/>
</dbReference>
<dbReference type="PROSITE" id="PS00676">
    <property type="entry name" value="SIGMA54_INTERACT_2"/>
    <property type="match status" value="1"/>
</dbReference>
<feature type="domain" description="Sigma-54 factor interaction" evidence="8">
    <location>
        <begin position="145"/>
        <end position="374"/>
    </location>
</feature>
<comment type="caution">
    <text evidence="10">The sequence shown here is derived from an EMBL/GenBank/DDBJ whole genome shotgun (WGS) entry which is preliminary data.</text>
</comment>
<dbReference type="RefSeq" id="WP_281045787.1">
    <property type="nucleotide sequence ID" value="NZ_JARYGZ010000003.1"/>
</dbReference>
<accession>A0ABT6N5N1</accession>
<proteinExistence type="predicted"/>
<dbReference type="Gene3D" id="1.10.8.60">
    <property type="match status" value="1"/>
</dbReference>
<gene>
    <name evidence="10" type="ORF">QGN17_16935</name>
</gene>
<dbReference type="SUPFAM" id="SSF46689">
    <property type="entry name" value="Homeodomain-like"/>
    <property type="match status" value="1"/>
</dbReference>
<dbReference type="Gene3D" id="3.40.50.2300">
    <property type="match status" value="1"/>
</dbReference>
<dbReference type="Proteomes" id="UP001160625">
    <property type="component" value="Unassembled WGS sequence"/>
</dbReference>
<dbReference type="InterPro" id="IPR058031">
    <property type="entry name" value="AAA_lid_NorR"/>
</dbReference>
<evidence type="ECO:0000259" key="9">
    <source>
        <dbReference type="PROSITE" id="PS50110"/>
    </source>
</evidence>
<dbReference type="Gene3D" id="1.10.10.60">
    <property type="entry name" value="Homeodomain-like"/>
    <property type="match status" value="1"/>
</dbReference>
<dbReference type="SUPFAM" id="SSF52172">
    <property type="entry name" value="CheY-like"/>
    <property type="match status" value="1"/>
</dbReference>
<dbReference type="InterPro" id="IPR025943">
    <property type="entry name" value="Sigma_54_int_dom_ATP-bd_2"/>
</dbReference>
<dbReference type="SUPFAM" id="SSF52540">
    <property type="entry name" value="P-loop containing nucleoside triphosphate hydrolases"/>
    <property type="match status" value="1"/>
</dbReference>
<keyword evidence="1" id="KW-0547">Nucleotide-binding</keyword>
<evidence type="ECO:0000256" key="6">
    <source>
        <dbReference type="ARBA" id="ARBA00023163"/>
    </source>
</evidence>
<evidence type="ECO:0000256" key="4">
    <source>
        <dbReference type="ARBA" id="ARBA00023125"/>
    </source>
</evidence>
<dbReference type="PROSITE" id="PS50110">
    <property type="entry name" value="RESPONSE_REGULATORY"/>
    <property type="match status" value="1"/>
</dbReference>
<evidence type="ECO:0000256" key="5">
    <source>
        <dbReference type="ARBA" id="ARBA00023159"/>
    </source>
</evidence>